<keyword evidence="2" id="KW-1185">Reference proteome</keyword>
<sequence>MQNSNLEEFISKSRDLAYLASATSSIKPIIVASFSKQHNAWRYRRSGRRCRSCETPVVIYTRGAHVCSTEPLAPGSEGFPSHSPLESSHSLLMDQQTVRAKFGQATKFSA</sequence>
<proteinExistence type="predicted"/>
<protein>
    <submittedName>
        <fullName evidence="1">Uncharacterized protein</fullName>
    </submittedName>
</protein>
<reference evidence="1" key="1">
    <citation type="journal article" date="2023" name="G3 (Bethesda)">
        <title>A reference genome for the long-term kleptoplast-retaining sea slug Elysia crispata morphotype clarki.</title>
        <authorList>
            <person name="Eastman K.E."/>
            <person name="Pendleton A.L."/>
            <person name="Shaikh M.A."/>
            <person name="Suttiyut T."/>
            <person name="Ogas R."/>
            <person name="Tomko P."/>
            <person name="Gavelis G."/>
            <person name="Widhalm J.R."/>
            <person name="Wisecaver J.H."/>
        </authorList>
    </citation>
    <scope>NUCLEOTIDE SEQUENCE</scope>
    <source>
        <strain evidence="1">ECLA1</strain>
    </source>
</reference>
<dbReference type="Proteomes" id="UP001283361">
    <property type="component" value="Unassembled WGS sequence"/>
</dbReference>
<evidence type="ECO:0000313" key="2">
    <source>
        <dbReference type="Proteomes" id="UP001283361"/>
    </source>
</evidence>
<dbReference type="EMBL" id="JAWDGP010002654">
    <property type="protein sequence ID" value="KAK3781219.1"/>
    <property type="molecule type" value="Genomic_DNA"/>
</dbReference>
<evidence type="ECO:0000313" key="1">
    <source>
        <dbReference type="EMBL" id="KAK3781219.1"/>
    </source>
</evidence>
<comment type="caution">
    <text evidence="1">The sequence shown here is derived from an EMBL/GenBank/DDBJ whole genome shotgun (WGS) entry which is preliminary data.</text>
</comment>
<name>A0AAE1A4Q7_9GAST</name>
<gene>
    <name evidence="1" type="ORF">RRG08_047760</name>
</gene>
<organism evidence="1 2">
    <name type="scientific">Elysia crispata</name>
    <name type="common">lettuce slug</name>
    <dbReference type="NCBI Taxonomy" id="231223"/>
    <lineage>
        <taxon>Eukaryota</taxon>
        <taxon>Metazoa</taxon>
        <taxon>Spiralia</taxon>
        <taxon>Lophotrochozoa</taxon>
        <taxon>Mollusca</taxon>
        <taxon>Gastropoda</taxon>
        <taxon>Heterobranchia</taxon>
        <taxon>Euthyneura</taxon>
        <taxon>Panpulmonata</taxon>
        <taxon>Sacoglossa</taxon>
        <taxon>Placobranchoidea</taxon>
        <taxon>Plakobranchidae</taxon>
        <taxon>Elysia</taxon>
    </lineage>
</organism>
<dbReference type="AlphaFoldDB" id="A0AAE1A4Q7"/>
<accession>A0AAE1A4Q7</accession>